<gene>
    <name evidence="2" type="ORF">HPB52_017804</name>
</gene>
<organism evidence="2 3">
    <name type="scientific">Rhipicephalus sanguineus</name>
    <name type="common">Brown dog tick</name>
    <name type="synonym">Ixodes sanguineus</name>
    <dbReference type="NCBI Taxonomy" id="34632"/>
    <lineage>
        <taxon>Eukaryota</taxon>
        <taxon>Metazoa</taxon>
        <taxon>Ecdysozoa</taxon>
        <taxon>Arthropoda</taxon>
        <taxon>Chelicerata</taxon>
        <taxon>Arachnida</taxon>
        <taxon>Acari</taxon>
        <taxon>Parasitiformes</taxon>
        <taxon>Ixodida</taxon>
        <taxon>Ixodoidea</taxon>
        <taxon>Ixodidae</taxon>
        <taxon>Rhipicephalinae</taxon>
        <taxon>Rhipicephalus</taxon>
        <taxon>Rhipicephalus</taxon>
    </lineage>
</organism>
<dbReference type="AlphaFoldDB" id="A0A9D4Q7E5"/>
<feature type="compositionally biased region" description="Basic and acidic residues" evidence="1">
    <location>
        <begin position="154"/>
        <end position="163"/>
    </location>
</feature>
<feature type="compositionally biased region" description="Basic and acidic residues" evidence="1">
    <location>
        <begin position="61"/>
        <end position="70"/>
    </location>
</feature>
<name>A0A9D4Q7E5_RHISA</name>
<dbReference type="Proteomes" id="UP000821837">
    <property type="component" value="Unassembled WGS sequence"/>
</dbReference>
<evidence type="ECO:0000256" key="1">
    <source>
        <dbReference type="SAM" id="MobiDB-lite"/>
    </source>
</evidence>
<evidence type="ECO:0000313" key="3">
    <source>
        <dbReference type="Proteomes" id="UP000821837"/>
    </source>
</evidence>
<feature type="region of interest" description="Disordered" evidence="1">
    <location>
        <begin position="146"/>
        <end position="175"/>
    </location>
</feature>
<keyword evidence="3" id="KW-1185">Reference proteome</keyword>
<dbReference type="EMBL" id="JABSTV010001248">
    <property type="protein sequence ID" value="KAH7969411.1"/>
    <property type="molecule type" value="Genomic_DNA"/>
</dbReference>
<sequence>MALHLESSFEKTRRTTQKGSVHAREEASSGLDQFRLSSGHSGSRHYNDNRKDTKWSPAVRNESEADRAQMKDFAQQQAIPPPYPSPDLVGGGAPFTARKHPSGHAITTIVRAAISRHLSPVSPELAPCSPFITLEERTNQFFTAAGRHPAGSREISDAKRKSEATVLRRCRGVSS</sequence>
<reference evidence="2" key="2">
    <citation type="submission" date="2021-09" db="EMBL/GenBank/DDBJ databases">
        <authorList>
            <person name="Jia N."/>
            <person name="Wang J."/>
            <person name="Shi W."/>
            <person name="Du L."/>
            <person name="Sun Y."/>
            <person name="Zhan W."/>
            <person name="Jiang J."/>
            <person name="Wang Q."/>
            <person name="Zhang B."/>
            <person name="Ji P."/>
            <person name="Sakyi L.B."/>
            <person name="Cui X."/>
            <person name="Yuan T."/>
            <person name="Jiang B."/>
            <person name="Yang W."/>
            <person name="Lam T.T.-Y."/>
            <person name="Chang Q."/>
            <person name="Ding S."/>
            <person name="Wang X."/>
            <person name="Zhu J."/>
            <person name="Ruan X."/>
            <person name="Zhao L."/>
            <person name="Wei J."/>
            <person name="Que T."/>
            <person name="Du C."/>
            <person name="Cheng J."/>
            <person name="Dai P."/>
            <person name="Han X."/>
            <person name="Huang E."/>
            <person name="Gao Y."/>
            <person name="Liu J."/>
            <person name="Shao H."/>
            <person name="Ye R."/>
            <person name="Li L."/>
            <person name="Wei W."/>
            <person name="Wang X."/>
            <person name="Wang C."/>
            <person name="Huo Q."/>
            <person name="Li W."/>
            <person name="Guo W."/>
            <person name="Chen H."/>
            <person name="Chen S."/>
            <person name="Zhou L."/>
            <person name="Zhou L."/>
            <person name="Ni X."/>
            <person name="Tian J."/>
            <person name="Zhou Y."/>
            <person name="Sheng Y."/>
            <person name="Liu T."/>
            <person name="Pan Y."/>
            <person name="Xia L."/>
            <person name="Li J."/>
            <person name="Zhao F."/>
            <person name="Cao W."/>
        </authorList>
    </citation>
    <scope>NUCLEOTIDE SEQUENCE</scope>
    <source>
        <strain evidence="2">Rsan-2018</strain>
        <tissue evidence="2">Larvae</tissue>
    </source>
</reference>
<evidence type="ECO:0000313" key="2">
    <source>
        <dbReference type="EMBL" id="KAH7969411.1"/>
    </source>
</evidence>
<feature type="compositionally biased region" description="Basic and acidic residues" evidence="1">
    <location>
        <begin position="45"/>
        <end position="54"/>
    </location>
</feature>
<protein>
    <submittedName>
        <fullName evidence="2">Uncharacterized protein</fullName>
    </submittedName>
</protein>
<accession>A0A9D4Q7E5</accession>
<reference evidence="2" key="1">
    <citation type="journal article" date="2020" name="Cell">
        <title>Large-Scale Comparative Analyses of Tick Genomes Elucidate Their Genetic Diversity and Vector Capacities.</title>
        <authorList>
            <consortium name="Tick Genome and Microbiome Consortium (TIGMIC)"/>
            <person name="Jia N."/>
            <person name="Wang J."/>
            <person name="Shi W."/>
            <person name="Du L."/>
            <person name="Sun Y."/>
            <person name="Zhan W."/>
            <person name="Jiang J.F."/>
            <person name="Wang Q."/>
            <person name="Zhang B."/>
            <person name="Ji P."/>
            <person name="Bell-Sakyi L."/>
            <person name="Cui X.M."/>
            <person name="Yuan T.T."/>
            <person name="Jiang B.G."/>
            <person name="Yang W.F."/>
            <person name="Lam T.T."/>
            <person name="Chang Q.C."/>
            <person name="Ding S.J."/>
            <person name="Wang X.J."/>
            <person name="Zhu J.G."/>
            <person name="Ruan X.D."/>
            <person name="Zhao L."/>
            <person name="Wei J.T."/>
            <person name="Ye R.Z."/>
            <person name="Que T.C."/>
            <person name="Du C.H."/>
            <person name="Zhou Y.H."/>
            <person name="Cheng J.X."/>
            <person name="Dai P.F."/>
            <person name="Guo W.B."/>
            <person name="Han X.H."/>
            <person name="Huang E.J."/>
            <person name="Li L.F."/>
            <person name="Wei W."/>
            <person name="Gao Y.C."/>
            <person name="Liu J.Z."/>
            <person name="Shao H.Z."/>
            <person name="Wang X."/>
            <person name="Wang C.C."/>
            <person name="Yang T.C."/>
            <person name="Huo Q.B."/>
            <person name="Li W."/>
            <person name="Chen H.Y."/>
            <person name="Chen S.E."/>
            <person name="Zhou L.G."/>
            <person name="Ni X.B."/>
            <person name="Tian J.H."/>
            <person name="Sheng Y."/>
            <person name="Liu T."/>
            <person name="Pan Y.S."/>
            <person name="Xia L.Y."/>
            <person name="Li J."/>
            <person name="Zhao F."/>
            <person name="Cao W.C."/>
        </authorList>
    </citation>
    <scope>NUCLEOTIDE SEQUENCE</scope>
    <source>
        <strain evidence="2">Rsan-2018</strain>
    </source>
</reference>
<proteinExistence type="predicted"/>
<feature type="region of interest" description="Disordered" evidence="1">
    <location>
        <begin position="1"/>
        <end position="100"/>
    </location>
</feature>
<comment type="caution">
    <text evidence="2">The sequence shown here is derived from an EMBL/GenBank/DDBJ whole genome shotgun (WGS) entry which is preliminary data.</text>
</comment>